<feature type="transmembrane region" description="Helical" evidence="5">
    <location>
        <begin position="64"/>
        <end position="86"/>
    </location>
</feature>
<dbReference type="PANTHER" id="PTHR31465">
    <property type="entry name" value="PROTEIN RTA1-RELATED"/>
    <property type="match status" value="1"/>
</dbReference>
<feature type="transmembrane region" description="Helical" evidence="5">
    <location>
        <begin position="197"/>
        <end position="216"/>
    </location>
</feature>
<dbReference type="InterPro" id="IPR007568">
    <property type="entry name" value="RTA1"/>
</dbReference>
<dbReference type="Pfam" id="PF04479">
    <property type="entry name" value="RTA1"/>
    <property type="match status" value="1"/>
</dbReference>
<dbReference type="KEGG" id="trg:TRUGW13939_00962"/>
<evidence type="ECO:0000256" key="5">
    <source>
        <dbReference type="SAM" id="Phobius"/>
    </source>
</evidence>
<evidence type="ECO:0000256" key="2">
    <source>
        <dbReference type="ARBA" id="ARBA00022692"/>
    </source>
</evidence>
<evidence type="ECO:0000256" key="4">
    <source>
        <dbReference type="ARBA" id="ARBA00023136"/>
    </source>
</evidence>
<dbReference type="GeneID" id="55988475"/>
<dbReference type="GO" id="GO:0005886">
    <property type="term" value="C:plasma membrane"/>
    <property type="evidence" value="ECO:0007669"/>
    <property type="project" value="TreeGrafter"/>
</dbReference>
<accession>A0A7H8QJQ7</accession>
<dbReference type="EMBL" id="CP055898">
    <property type="protein sequence ID" value="QKX53882.1"/>
    <property type="molecule type" value="Genomic_DNA"/>
</dbReference>
<keyword evidence="2 5" id="KW-0812">Transmembrane</keyword>
<feature type="transmembrane region" description="Helical" evidence="5">
    <location>
        <begin position="155"/>
        <end position="177"/>
    </location>
</feature>
<evidence type="ECO:0000313" key="7">
    <source>
        <dbReference type="Proteomes" id="UP000509510"/>
    </source>
</evidence>
<sequence length="252" mass="28463">MTAVEVGGYLARYLAHESPFKDAYYLSQIVLLTLAPIFICASIYICLGRIISVYGKHISRLPPVWYTIIFVTCDVISLALQGKYFWVCSKSRWRYNFISRDNRRQDMGIRIMLGGLVFQVVTLAIFSALCLEFGWRVRTRAATLNANTYQIRQRWQWKAFLVGLALALLLVIIRSVYRIAEMSGGYDGSLMKDQWTFLIFEGICMMIATSLILAFHPGPGFGGVWSAAKVKIGSKGDRVSLSELVASDDVER</sequence>
<evidence type="ECO:0000256" key="3">
    <source>
        <dbReference type="ARBA" id="ARBA00022989"/>
    </source>
</evidence>
<reference evidence="7" key="1">
    <citation type="submission" date="2020-06" db="EMBL/GenBank/DDBJ databases">
        <title>A chromosome-scale genome assembly of Talaromyces rugulosus W13939.</title>
        <authorList>
            <person name="Wang B."/>
            <person name="Guo L."/>
            <person name="Ye K."/>
            <person name="Wang L."/>
        </authorList>
    </citation>
    <scope>NUCLEOTIDE SEQUENCE [LARGE SCALE GENOMIC DNA]</scope>
    <source>
        <strain evidence="7">W13939</strain>
    </source>
</reference>
<dbReference type="GO" id="GO:0000324">
    <property type="term" value="C:fungal-type vacuole"/>
    <property type="evidence" value="ECO:0007669"/>
    <property type="project" value="TreeGrafter"/>
</dbReference>
<protein>
    <recommendedName>
        <fullName evidence="8">RTA1 domain protein</fullName>
    </recommendedName>
</protein>
<feature type="transmembrane region" description="Helical" evidence="5">
    <location>
        <begin position="29"/>
        <end position="52"/>
    </location>
</feature>
<dbReference type="RefSeq" id="XP_035340061.1">
    <property type="nucleotide sequence ID" value="XM_035484168.1"/>
</dbReference>
<keyword evidence="7" id="KW-1185">Reference proteome</keyword>
<feature type="transmembrane region" description="Helical" evidence="5">
    <location>
        <begin position="107"/>
        <end position="135"/>
    </location>
</feature>
<dbReference type="Proteomes" id="UP000509510">
    <property type="component" value="Chromosome I"/>
</dbReference>
<evidence type="ECO:0000313" key="6">
    <source>
        <dbReference type="EMBL" id="QKX53882.1"/>
    </source>
</evidence>
<evidence type="ECO:0000256" key="1">
    <source>
        <dbReference type="ARBA" id="ARBA00004141"/>
    </source>
</evidence>
<dbReference type="PANTHER" id="PTHR31465:SF9">
    <property type="entry name" value="SPHINGOID LONG-CHAIN BASE TRANSPORTER RSB1"/>
    <property type="match status" value="1"/>
</dbReference>
<gene>
    <name evidence="6" type="ORF">TRUGW13939_00962</name>
</gene>
<evidence type="ECO:0008006" key="8">
    <source>
        <dbReference type="Google" id="ProtNLM"/>
    </source>
</evidence>
<organism evidence="6 7">
    <name type="scientific">Talaromyces rugulosus</name>
    <name type="common">Penicillium rugulosum</name>
    <dbReference type="NCBI Taxonomy" id="121627"/>
    <lineage>
        <taxon>Eukaryota</taxon>
        <taxon>Fungi</taxon>
        <taxon>Dikarya</taxon>
        <taxon>Ascomycota</taxon>
        <taxon>Pezizomycotina</taxon>
        <taxon>Eurotiomycetes</taxon>
        <taxon>Eurotiomycetidae</taxon>
        <taxon>Eurotiales</taxon>
        <taxon>Trichocomaceae</taxon>
        <taxon>Talaromyces</taxon>
        <taxon>Talaromyces sect. Islandici</taxon>
    </lineage>
</organism>
<dbReference type="AlphaFoldDB" id="A0A7H8QJQ7"/>
<keyword evidence="3 5" id="KW-1133">Transmembrane helix</keyword>
<proteinExistence type="predicted"/>
<keyword evidence="4 5" id="KW-0472">Membrane</keyword>
<name>A0A7H8QJQ7_TALRU</name>
<comment type="subcellular location">
    <subcellularLocation>
        <location evidence="1">Membrane</location>
        <topology evidence="1">Multi-pass membrane protein</topology>
    </subcellularLocation>
</comment>
<dbReference type="OrthoDB" id="1844152at2759"/>